<dbReference type="GO" id="GO:0004867">
    <property type="term" value="F:serine-type endopeptidase inhibitor activity"/>
    <property type="evidence" value="ECO:0007669"/>
    <property type="project" value="UniProtKB-KW"/>
</dbReference>
<dbReference type="Gene3D" id="4.10.410.10">
    <property type="entry name" value="Pancreatic trypsin inhibitor Kunitz domain"/>
    <property type="match status" value="1"/>
</dbReference>
<dbReference type="EMBL" id="JAXCGZ010007662">
    <property type="protein sequence ID" value="KAK7078800.1"/>
    <property type="molecule type" value="Genomic_DNA"/>
</dbReference>
<reference evidence="9 10" key="1">
    <citation type="submission" date="2023-11" db="EMBL/GenBank/DDBJ databases">
        <title>Halocaridina rubra genome assembly.</title>
        <authorList>
            <person name="Smith C."/>
        </authorList>
    </citation>
    <scope>NUCLEOTIDE SEQUENCE [LARGE SCALE GENOMIC DNA]</scope>
    <source>
        <strain evidence="9">EP-1</strain>
        <tissue evidence="9">Whole</tissue>
    </source>
</reference>
<feature type="domain" description="BPTI/Kunitz inhibitor" evidence="8">
    <location>
        <begin position="208"/>
        <end position="260"/>
    </location>
</feature>
<dbReference type="SMART" id="SM00131">
    <property type="entry name" value="KU"/>
    <property type="match status" value="1"/>
</dbReference>
<evidence type="ECO:0000256" key="1">
    <source>
        <dbReference type="ARBA" id="ARBA00004613"/>
    </source>
</evidence>
<evidence type="ECO:0000313" key="9">
    <source>
        <dbReference type="EMBL" id="KAK7078800.1"/>
    </source>
</evidence>
<dbReference type="PANTHER" id="PTHR10083">
    <property type="entry name" value="KUNITZ-TYPE PROTEASE INHIBITOR-RELATED"/>
    <property type="match status" value="1"/>
</dbReference>
<dbReference type="GO" id="GO:0005615">
    <property type="term" value="C:extracellular space"/>
    <property type="evidence" value="ECO:0007669"/>
    <property type="project" value="TreeGrafter"/>
</dbReference>
<comment type="subcellular location">
    <subcellularLocation>
        <location evidence="1">Secreted</location>
    </subcellularLocation>
</comment>
<evidence type="ECO:0000256" key="4">
    <source>
        <dbReference type="ARBA" id="ARBA00022900"/>
    </source>
</evidence>
<dbReference type="InterPro" id="IPR036880">
    <property type="entry name" value="Kunitz_BPTI_sf"/>
</dbReference>
<proteinExistence type="predicted"/>
<evidence type="ECO:0000256" key="3">
    <source>
        <dbReference type="ARBA" id="ARBA00022690"/>
    </source>
</evidence>
<evidence type="ECO:0000256" key="6">
    <source>
        <dbReference type="SAM" id="MobiDB-lite"/>
    </source>
</evidence>
<dbReference type="PROSITE" id="PS50279">
    <property type="entry name" value="BPTI_KUNITZ_2"/>
    <property type="match status" value="1"/>
</dbReference>
<evidence type="ECO:0000256" key="7">
    <source>
        <dbReference type="SAM" id="SignalP"/>
    </source>
</evidence>
<evidence type="ECO:0000256" key="5">
    <source>
        <dbReference type="ARBA" id="ARBA00023157"/>
    </source>
</evidence>
<organism evidence="9 10">
    <name type="scientific">Halocaridina rubra</name>
    <name type="common">Hawaiian red shrimp</name>
    <dbReference type="NCBI Taxonomy" id="373956"/>
    <lineage>
        <taxon>Eukaryota</taxon>
        <taxon>Metazoa</taxon>
        <taxon>Ecdysozoa</taxon>
        <taxon>Arthropoda</taxon>
        <taxon>Crustacea</taxon>
        <taxon>Multicrustacea</taxon>
        <taxon>Malacostraca</taxon>
        <taxon>Eumalacostraca</taxon>
        <taxon>Eucarida</taxon>
        <taxon>Decapoda</taxon>
        <taxon>Pleocyemata</taxon>
        <taxon>Caridea</taxon>
        <taxon>Atyoidea</taxon>
        <taxon>Atyidae</taxon>
        <taxon>Halocaridina</taxon>
    </lineage>
</organism>
<dbReference type="Proteomes" id="UP001381693">
    <property type="component" value="Unassembled WGS sequence"/>
</dbReference>
<keyword evidence="10" id="KW-1185">Reference proteome</keyword>
<keyword evidence="2" id="KW-0964">Secreted</keyword>
<protein>
    <submittedName>
        <fullName evidence="9">Serine peptidase inhibitor, Kunitz type 2</fullName>
    </submittedName>
</protein>
<evidence type="ECO:0000256" key="2">
    <source>
        <dbReference type="ARBA" id="ARBA00022525"/>
    </source>
</evidence>
<evidence type="ECO:0000313" key="10">
    <source>
        <dbReference type="Proteomes" id="UP001381693"/>
    </source>
</evidence>
<keyword evidence="5" id="KW-1015">Disulfide bond</keyword>
<feature type="signal peptide" evidence="7">
    <location>
        <begin position="1"/>
        <end position="20"/>
    </location>
</feature>
<dbReference type="PANTHER" id="PTHR10083:SF217">
    <property type="entry name" value="BOOPHILIN-H2"/>
    <property type="match status" value="1"/>
</dbReference>
<accession>A0AAN8XGN3</accession>
<keyword evidence="4" id="KW-0722">Serine protease inhibitor</keyword>
<feature type="chain" id="PRO_5042912909" evidence="7">
    <location>
        <begin position="21"/>
        <end position="349"/>
    </location>
</feature>
<dbReference type="SUPFAM" id="SSF57362">
    <property type="entry name" value="BPTI-like"/>
    <property type="match status" value="1"/>
</dbReference>
<comment type="caution">
    <text evidence="9">The sequence shown here is derived from an EMBL/GenBank/DDBJ whole genome shotgun (WGS) entry which is preliminary data.</text>
</comment>
<dbReference type="AlphaFoldDB" id="A0AAN8XGN3"/>
<dbReference type="Pfam" id="PF00014">
    <property type="entry name" value="Kunitz_BPTI"/>
    <property type="match status" value="1"/>
</dbReference>
<sequence length="349" mass="38588">MGRHRQFITSLALGALVVNAVSTLASSPLKPYLPRSTFIIRDMRFAPAISPQRSSIFQNTPQQQTGLSPQSSFSPSRLNPSRTQSQGVTQRPQQAHVPASRPTGPGTPFQQQDVSAQKPHVPPQMHLSVTPNQQPSRESQGSGNYQPVINGGRDDHRFTTPFRPIVHRQSPTLYQTSPRTPLNQNTLRQAPELLGNTIAKPARRHHTCGVLPPSGDCRAAFPRYYYNNDTDQCECFLYGGCGHEGLKYSYRNLAECHQTCLPGNKEEGISCKQIFHADEDHYEPSPGAVPWPLATGSNPNIPQSRPIPNHILPPVDTSHMSDQQIIMYLLKASRGSRGNAGTENNESRH</sequence>
<feature type="compositionally biased region" description="Polar residues" evidence="6">
    <location>
        <begin position="127"/>
        <end position="147"/>
    </location>
</feature>
<dbReference type="InterPro" id="IPR002223">
    <property type="entry name" value="Kunitz_BPTI"/>
</dbReference>
<feature type="region of interest" description="Disordered" evidence="6">
    <location>
        <begin position="58"/>
        <end position="147"/>
    </location>
</feature>
<keyword evidence="7" id="KW-0732">Signal</keyword>
<dbReference type="InterPro" id="IPR050098">
    <property type="entry name" value="TFPI/VKTCI-like"/>
</dbReference>
<evidence type="ECO:0000259" key="8">
    <source>
        <dbReference type="PROSITE" id="PS50279"/>
    </source>
</evidence>
<gene>
    <name evidence="9" type="primary">SPINT2</name>
    <name evidence="9" type="ORF">SK128_009382</name>
</gene>
<keyword evidence="3" id="KW-0646">Protease inhibitor</keyword>
<dbReference type="CDD" id="cd00109">
    <property type="entry name" value="Kunitz-type"/>
    <property type="match status" value="1"/>
</dbReference>
<feature type="compositionally biased region" description="Polar residues" evidence="6">
    <location>
        <begin position="58"/>
        <end position="93"/>
    </location>
</feature>
<name>A0AAN8XGN3_HALRR</name>